<dbReference type="EMBL" id="UGVN01000001">
    <property type="protein sequence ID" value="SUE38222.1"/>
    <property type="molecule type" value="Genomic_DNA"/>
</dbReference>
<feature type="transmembrane region" description="Helical" evidence="1">
    <location>
        <begin position="302"/>
        <end position="326"/>
    </location>
</feature>
<evidence type="ECO:0000313" key="3">
    <source>
        <dbReference type="EMBL" id="SUE38222.1"/>
    </source>
</evidence>
<dbReference type="Proteomes" id="UP000254919">
    <property type="component" value="Unassembled WGS sequence"/>
</dbReference>
<feature type="domain" description="Acyltransferase 3" evidence="2">
    <location>
        <begin position="48"/>
        <end position="384"/>
    </location>
</feature>
<gene>
    <name evidence="3" type="ORF">NCTC13291_00586</name>
</gene>
<evidence type="ECO:0000259" key="2">
    <source>
        <dbReference type="Pfam" id="PF01757"/>
    </source>
</evidence>
<dbReference type="Pfam" id="PF01757">
    <property type="entry name" value="Acyl_transf_3"/>
    <property type="match status" value="1"/>
</dbReference>
<feature type="transmembrane region" description="Helical" evidence="1">
    <location>
        <begin position="83"/>
        <end position="105"/>
    </location>
</feature>
<organism evidence="3 4">
    <name type="scientific">Roseomonas mucosa</name>
    <dbReference type="NCBI Taxonomy" id="207340"/>
    <lineage>
        <taxon>Bacteria</taxon>
        <taxon>Pseudomonadati</taxon>
        <taxon>Pseudomonadota</taxon>
        <taxon>Alphaproteobacteria</taxon>
        <taxon>Acetobacterales</taxon>
        <taxon>Roseomonadaceae</taxon>
        <taxon>Roseomonas</taxon>
    </lineage>
</organism>
<sequence>MLAPSPMADFYPLPPFFLGMGLLLALAATPLCRPADAPPGQAASRMPALDGLRGILALAVFFHHAAIYPRLLAGQGWGLPPAHAYAVMGKGAVGMFFIITGYLFWAKLLRKEGRPSWLALYAGRLFRIGPLYLVVILAMLALLFGRDGGELREPATQVAGQVGEWLLLGAGNRPDVNAHAGTNLLTAGVTWTLQYEWIFYASLPLAALLARTGRRETWLTLALLLLCLAWAGGHLGPWAGADEPGFVTLFLIGMSCASLEARGLGRTLSGPGTSPRADRAASVLVVGLVAIWFGAVPLPNDAIALAVMGLVFWLVRSGCTVFGLLTLRATRRLGDASYGIYLLHGLVLALAFAFPWVKQAAATPLGFWSVVIACGIPLIALATLLHALVEQPGIRAGRRVARWIGNRRFRTAPAKG</sequence>
<dbReference type="InterPro" id="IPR050879">
    <property type="entry name" value="Acyltransferase_3"/>
</dbReference>
<keyword evidence="1" id="KW-0472">Membrane</keyword>
<feature type="transmembrane region" description="Helical" evidence="1">
    <location>
        <begin position="125"/>
        <end position="144"/>
    </location>
</feature>
<evidence type="ECO:0000313" key="4">
    <source>
        <dbReference type="Proteomes" id="UP000254919"/>
    </source>
</evidence>
<feature type="transmembrane region" description="Helical" evidence="1">
    <location>
        <begin position="52"/>
        <end position="71"/>
    </location>
</feature>
<accession>A0A379MWF8</accession>
<proteinExistence type="predicted"/>
<dbReference type="PANTHER" id="PTHR23028">
    <property type="entry name" value="ACETYLTRANSFERASE"/>
    <property type="match status" value="1"/>
</dbReference>
<feature type="transmembrane region" description="Helical" evidence="1">
    <location>
        <begin position="338"/>
        <end position="356"/>
    </location>
</feature>
<feature type="transmembrane region" description="Helical" evidence="1">
    <location>
        <begin position="12"/>
        <end position="32"/>
    </location>
</feature>
<keyword evidence="1" id="KW-0812">Transmembrane</keyword>
<evidence type="ECO:0000256" key="1">
    <source>
        <dbReference type="SAM" id="Phobius"/>
    </source>
</evidence>
<feature type="transmembrane region" description="Helical" evidence="1">
    <location>
        <begin position="277"/>
        <end position="296"/>
    </location>
</feature>
<feature type="transmembrane region" description="Helical" evidence="1">
    <location>
        <begin position="217"/>
        <end position="239"/>
    </location>
</feature>
<feature type="transmembrane region" description="Helical" evidence="1">
    <location>
        <begin position="245"/>
        <end position="265"/>
    </location>
</feature>
<dbReference type="InterPro" id="IPR002656">
    <property type="entry name" value="Acyl_transf_3_dom"/>
</dbReference>
<protein>
    <submittedName>
        <fullName evidence="3">Uncharacterized protein conserved in bacteria</fullName>
    </submittedName>
</protein>
<feature type="transmembrane region" description="Helical" evidence="1">
    <location>
        <begin position="193"/>
        <end position="210"/>
    </location>
</feature>
<feature type="transmembrane region" description="Helical" evidence="1">
    <location>
        <begin position="368"/>
        <end position="389"/>
    </location>
</feature>
<reference evidence="3 4" key="1">
    <citation type="submission" date="2018-06" db="EMBL/GenBank/DDBJ databases">
        <authorList>
            <consortium name="Pathogen Informatics"/>
            <person name="Doyle S."/>
        </authorList>
    </citation>
    <scope>NUCLEOTIDE SEQUENCE [LARGE SCALE GENOMIC DNA]</scope>
    <source>
        <strain evidence="3 4">NCTC13291</strain>
    </source>
</reference>
<dbReference type="GO" id="GO:0016747">
    <property type="term" value="F:acyltransferase activity, transferring groups other than amino-acyl groups"/>
    <property type="evidence" value="ECO:0007669"/>
    <property type="project" value="InterPro"/>
</dbReference>
<dbReference type="AlphaFoldDB" id="A0A379MWF8"/>
<name>A0A379MWF8_9PROT</name>
<keyword evidence="1" id="KW-1133">Transmembrane helix</keyword>